<dbReference type="EMBL" id="POUW01000002">
    <property type="protein sequence ID" value="PNG07005.1"/>
    <property type="molecule type" value="Genomic_DNA"/>
</dbReference>
<keyword evidence="1" id="KW-0732">Signal</keyword>
<dbReference type="AlphaFoldDB" id="A0A2N8SWY6"/>
<dbReference type="InterPro" id="IPR001638">
    <property type="entry name" value="Solute-binding_3/MltF_N"/>
</dbReference>
<evidence type="ECO:0000256" key="1">
    <source>
        <dbReference type="SAM" id="SignalP"/>
    </source>
</evidence>
<sequence length="256" mass="28426">MNSPSFRHLTLALSLLALLFGGQTACAHGGLTVVTEELPPYNMTLDGKLTGMSTEVVQAVLKEAGETAPIQSMPWARAYDIALNSEKVLIYSIARTAQRETLFKWVGVIAPTRWYLFSLPGTQFNLKSLEDARQYQIATVKDDVGEQYLIDKGFAIGRNLQSSNKYEHNYAKLKAGRVDLWISNELNAHYLVRKGSGNPHENAVPQLSLDDLGGANGLCMAFSRNTPDEVVERFRHALARVRADGRYDAIAARWLK</sequence>
<evidence type="ECO:0000259" key="2">
    <source>
        <dbReference type="SMART" id="SM00062"/>
    </source>
</evidence>
<evidence type="ECO:0000313" key="3">
    <source>
        <dbReference type="EMBL" id="PNG07005.1"/>
    </source>
</evidence>
<dbReference type="Proteomes" id="UP000235897">
    <property type="component" value="Unassembled WGS sequence"/>
</dbReference>
<gene>
    <name evidence="3" type="ORF">CXL00_07440</name>
</gene>
<feature type="domain" description="Solute-binding protein family 3/N-terminal" evidence="2">
    <location>
        <begin position="30"/>
        <end position="256"/>
    </location>
</feature>
<comment type="caution">
    <text evidence="3">The sequence shown here is derived from an EMBL/GenBank/DDBJ whole genome shotgun (WGS) entry which is preliminary data.</text>
</comment>
<reference evidence="3 4" key="1">
    <citation type="submission" date="2018-01" db="EMBL/GenBank/DDBJ databases">
        <title>Denitrification phenotypes of diverse strains of Pseudomonas stutzeri.</title>
        <authorList>
            <person name="Milligan D.A."/>
            <person name="Bergaust L."/>
            <person name="Bakken L.R."/>
            <person name="Frostegard A."/>
        </authorList>
    </citation>
    <scope>NUCLEOTIDE SEQUENCE [LARGE SCALE GENOMIC DNA]</scope>
    <source>
        <strain evidence="3 4">28a3</strain>
    </source>
</reference>
<dbReference type="RefSeq" id="WP_102846496.1">
    <property type="nucleotide sequence ID" value="NZ_JAMOIG010000001.1"/>
</dbReference>
<protein>
    <submittedName>
        <fullName evidence="3">Amino acid ABC transporter substrate-binding protein</fullName>
    </submittedName>
</protein>
<accession>A0A2N8SWY6</accession>
<feature type="signal peptide" evidence="1">
    <location>
        <begin position="1"/>
        <end position="27"/>
    </location>
</feature>
<feature type="chain" id="PRO_5014905971" evidence="1">
    <location>
        <begin position="28"/>
        <end position="256"/>
    </location>
</feature>
<dbReference type="PANTHER" id="PTHR38834:SF3">
    <property type="entry name" value="SOLUTE-BINDING PROTEIN FAMILY 3_N-TERMINAL DOMAIN-CONTAINING PROTEIN"/>
    <property type="match status" value="1"/>
</dbReference>
<name>A0A2N8SWY6_STUST</name>
<organism evidence="3 4">
    <name type="scientific">Stutzerimonas stutzeri</name>
    <name type="common">Pseudomonas stutzeri</name>
    <dbReference type="NCBI Taxonomy" id="316"/>
    <lineage>
        <taxon>Bacteria</taxon>
        <taxon>Pseudomonadati</taxon>
        <taxon>Pseudomonadota</taxon>
        <taxon>Gammaproteobacteria</taxon>
        <taxon>Pseudomonadales</taxon>
        <taxon>Pseudomonadaceae</taxon>
        <taxon>Stutzerimonas</taxon>
    </lineage>
</organism>
<dbReference type="SMART" id="SM00062">
    <property type="entry name" value="PBPb"/>
    <property type="match status" value="1"/>
</dbReference>
<evidence type="ECO:0000313" key="4">
    <source>
        <dbReference type="Proteomes" id="UP000235897"/>
    </source>
</evidence>
<dbReference type="Pfam" id="PF00497">
    <property type="entry name" value="SBP_bac_3"/>
    <property type="match status" value="1"/>
</dbReference>
<dbReference type="OrthoDB" id="8587856at2"/>
<proteinExistence type="predicted"/>
<dbReference type="SUPFAM" id="SSF53850">
    <property type="entry name" value="Periplasmic binding protein-like II"/>
    <property type="match status" value="1"/>
</dbReference>
<dbReference type="PANTHER" id="PTHR38834">
    <property type="entry name" value="PERIPLASMIC SUBSTRATE BINDING PROTEIN FAMILY 3"/>
    <property type="match status" value="1"/>
</dbReference>
<dbReference type="Gene3D" id="3.40.190.10">
    <property type="entry name" value="Periplasmic binding protein-like II"/>
    <property type="match status" value="2"/>
</dbReference>